<dbReference type="Proteomes" id="UP000005365">
    <property type="component" value="Unassembled WGS sequence"/>
</dbReference>
<dbReference type="AlphaFoldDB" id="C6M8A0"/>
<keyword evidence="1" id="KW-0812">Transmembrane</keyword>
<feature type="transmembrane region" description="Helical" evidence="1">
    <location>
        <begin position="33"/>
        <end position="55"/>
    </location>
</feature>
<keyword evidence="1" id="KW-1133">Transmembrane helix</keyword>
<sequence length="174" mass="19964">MIIAALFGAFFAKIKLRLFYTIACGYVCVPRKFVMPTILICLILVYAGLGIFVWFNHKTREIKDYPLKAELAVLGAALTMHGAVLLMPVIQDKILIMGFGYSISLIVWLMLLVYFVGSFSIVCADCSCFYIRVQRLPYYWARCFQENMSVTKSMICRLCRTLVHRCWHTVYSAL</sequence>
<dbReference type="eggNOG" id="COG4137">
    <property type="taxonomic scope" value="Bacteria"/>
</dbReference>
<feature type="transmembrane region" description="Helical" evidence="1">
    <location>
        <begin position="67"/>
        <end position="90"/>
    </location>
</feature>
<feature type="transmembrane region" description="Helical" evidence="1">
    <location>
        <begin position="105"/>
        <end position="131"/>
    </location>
</feature>
<accession>C6M8A0</accession>
<comment type="caution">
    <text evidence="2">The sequence shown here is derived from an EMBL/GenBank/DDBJ whole genome shotgun (WGS) entry which is preliminary data.</text>
</comment>
<protein>
    <submittedName>
        <fullName evidence="2">Cytochrome c assembly family protein</fullName>
    </submittedName>
</protein>
<keyword evidence="3" id="KW-1185">Reference proteome</keyword>
<reference evidence="2" key="1">
    <citation type="submission" date="2009-07" db="EMBL/GenBank/DDBJ databases">
        <authorList>
            <person name="Weinstock G."/>
            <person name="Sodergren E."/>
            <person name="Clifton S."/>
            <person name="Fulton L."/>
            <person name="Fulton B."/>
            <person name="Courtney L."/>
            <person name="Fronick C."/>
            <person name="Harrison M."/>
            <person name="Strong C."/>
            <person name="Farmer C."/>
            <person name="Delahaunty K."/>
            <person name="Markovic C."/>
            <person name="Hall O."/>
            <person name="Minx P."/>
            <person name="Tomlinson C."/>
            <person name="Mitreva M."/>
            <person name="Nelson J."/>
            <person name="Hou S."/>
            <person name="Wollam A."/>
            <person name="Pepin K.H."/>
            <person name="Johnson M."/>
            <person name="Bhonagiri V."/>
            <person name="Nash W.E."/>
            <person name="Warren W."/>
            <person name="Chinwalla A."/>
            <person name="Mardis E.R."/>
            <person name="Wilson R.K."/>
        </authorList>
    </citation>
    <scope>NUCLEOTIDE SEQUENCE [LARGE SCALE GENOMIC DNA]</scope>
    <source>
        <strain evidence="2">ATCC 29256</strain>
    </source>
</reference>
<name>C6M8A0_NEISI</name>
<evidence type="ECO:0000256" key="1">
    <source>
        <dbReference type="SAM" id="Phobius"/>
    </source>
</evidence>
<evidence type="ECO:0000313" key="2">
    <source>
        <dbReference type="EMBL" id="EET43414.1"/>
    </source>
</evidence>
<organism evidence="2 3">
    <name type="scientific">Neisseria sicca ATCC 29256</name>
    <dbReference type="NCBI Taxonomy" id="547045"/>
    <lineage>
        <taxon>Bacteria</taxon>
        <taxon>Pseudomonadati</taxon>
        <taxon>Pseudomonadota</taxon>
        <taxon>Betaproteobacteria</taxon>
        <taxon>Neisseriales</taxon>
        <taxon>Neisseriaceae</taxon>
        <taxon>Neisseria</taxon>
    </lineage>
</organism>
<dbReference type="EMBL" id="ACKO02000020">
    <property type="protein sequence ID" value="EET43414.1"/>
    <property type="molecule type" value="Genomic_DNA"/>
</dbReference>
<proteinExistence type="predicted"/>
<gene>
    <name evidence="2" type="ORF">NEISICOT_02768</name>
</gene>
<evidence type="ECO:0000313" key="3">
    <source>
        <dbReference type="Proteomes" id="UP000005365"/>
    </source>
</evidence>
<keyword evidence="1" id="KW-0472">Membrane</keyword>